<gene>
    <name evidence="11" type="ORF">DL546_001659</name>
</gene>
<feature type="active site" evidence="6">
    <location>
        <position position="268"/>
    </location>
</feature>
<evidence type="ECO:0000256" key="3">
    <source>
        <dbReference type="ARBA" id="ARBA00022729"/>
    </source>
</evidence>
<dbReference type="InterPro" id="IPR001969">
    <property type="entry name" value="Aspartic_peptidase_AS"/>
</dbReference>
<evidence type="ECO:0000256" key="5">
    <source>
        <dbReference type="ARBA" id="ARBA00022801"/>
    </source>
</evidence>
<dbReference type="AlphaFoldDB" id="A0A420Y0H9"/>
<dbReference type="InterPro" id="IPR001461">
    <property type="entry name" value="Aspartic_peptidase_A1"/>
</dbReference>
<name>A0A420Y0H9_9PEZI</name>
<dbReference type="STRING" id="177199.A0A420Y0H9"/>
<keyword evidence="3 9" id="KW-0732">Signal</keyword>
<evidence type="ECO:0000256" key="8">
    <source>
        <dbReference type="SAM" id="MobiDB-lite"/>
    </source>
</evidence>
<dbReference type="OrthoDB" id="771136at2759"/>
<feature type="signal peptide" evidence="9">
    <location>
        <begin position="1"/>
        <end position="18"/>
    </location>
</feature>
<dbReference type="PANTHER" id="PTHR47966:SF65">
    <property type="entry name" value="ASPARTIC-TYPE ENDOPEPTIDASE"/>
    <property type="match status" value="1"/>
</dbReference>
<organism evidence="11 12">
    <name type="scientific">Coniochaeta pulveracea</name>
    <dbReference type="NCBI Taxonomy" id="177199"/>
    <lineage>
        <taxon>Eukaryota</taxon>
        <taxon>Fungi</taxon>
        <taxon>Dikarya</taxon>
        <taxon>Ascomycota</taxon>
        <taxon>Pezizomycotina</taxon>
        <taxon>Sordariomycetes</taxon>
        <taxon>Sordariomycetidae</taxon>
        <taxon>Coniochaetales</taxon>
        <taxon>Coniochaetaceae</taxon>
        <taxon>Coniochaeta</taxon>
    </lineage>
</organism>
<keyword evidence="5 7" id="KW-0378">Hydrolase</keyword>
<evidence type="ECO:0000256" key="1">
    <source>
        <dbReference type="ARBA" id="ARBA00007447"/>
    </source>
</evidence>
<evidence type="ECO:0000313" key="11">
    <source>
        <dbReference type="EMBL" id="RKU41444.1"/>
    </source>
</evidence>
<evidence type="ECO:0000256" key="9">
    <source>
        <dbReference type="SAM" id="SignalP"/>
    </source>
</evidence>
<reference evidence="11 12" key="1">
    <citation type="submission" date="2018-08" db="EMBL/GenBank/DDBJ databases">
        <title>Draft genome of the lignicolous fungus Coniochaeta pulveracea.</title>
        <authorList>
            <person name="Borstlap C.J."/>
            <person name="De Witt R.N."/>
            <person name="Botha A."/>
            <person name="Volschenk H."/>
        </authorList>
    </citation>
    <scope>NUCLEOTIDE SEQUENCE [LARGE SCALE GENOMIC DNA]</scope>
    <source>
        <strain evidence="11 12">CAB683</strain>
    </source>
</reference>
<feature type="active site" evidence="6">
    <location>
        <position position="72"/>
    </location>
</feature>
<dbReference type="InterPro" id="IPR021109">
    <property type="entry name" value="Peptidase_aspartic_dom_sf"/>
</dbReference>
<dbReference type="GO" id="GO:0004190">
    <property type="term" value="F:aspartic-type endopeptidase activity"/>
    <property type="evidence" value="ECO:0007669"/>
    <property type="project" value="UniProtKB-KW"/>
</dbReference>
<comment type="similarity">
    <text evidence="1 7">Belongs to the peptidase A1 family.</text>
</comment>
<feature type="compositionally biased region" description="Low complexity" evidence="8">
    <location>
        <begin position="491"/>
        <end position="516"/>
    </location>
</feature>
<dbReference type="InterPro" id="IPR033121">
    <property type="entry name" value="PEPTIDASE_A1"/>
</dbReference>
<feature type="compositionally biased region" description="Low complexity" evidence="8">
    <location>
        <begin position="433"/>
        <end position="481"/>
    </location>
</feature>
<feature type="compositionally biased region" description="Pro residues" evidence="8">
    <location>
        <begin position="412"/>
        <end position="432"/>
    </location>
</feature>
<keyword evidence="4 7" id="KW-0064">Aspartyl protease</keyword>
<evidence type="ECO:0000256" key="4">
    <source>
        <dbReference type="ARBA" id="ARBA00022750"/>
    </source>
</evidence>
<dbReference type="Pfam" id="PF00026">
    <property type="entry name" value="Asp"/>
    <property type="match status" value="1"/>
</dbReference>
<keyword evidence="12" id="KW-1185">Reference proteome</keyword>
<dbReference type="EMBL" id="QVQW01000074">
    <property type="protein sequence ID" value="RKU41444.1"/>
    <property type="molecule type" value="Genomic_DNA"/>
</dbReference>
<evidence type="ECO:0000256" key="6">
    <source>
        <dbReference type="PIRSR" id="PIRSR601461-1"/>
    </source>
</evidence>
<evidence type="ECO:0000256" key="7">
    <source>
        <dbReference type="RuleBase" id="RU000454"/>
    </source>
</evidence>
<dbReference type="GO" id="GO:0006508">
    <property type="term" value="P:proteolysis"/>
    <property type="evidence" value="ECO:0007669"/>
    <property type="project" value="UniProtKB-KW"/>
</dbReference>
<sequence length="592" mass="61134">MGPLVTAMTLLLPLGIVANGYIKHTITAITKPGASLSRRQDALPLSNVNTGTLYTIKLSIGSPPQPLTLVIDTGSSELWVNPTCSAAPAAQVQFCNSFPQYNYKASSTFNDTGTSFQLQYGKGIANVEYVTDTIVIGSATIHDQIFGYNVESSQIPLGILGLAPYLGRAYPEHDFVLDTLVSQGQINSRAFSLDLRSVDSPDGSIIFGGIDTKKYTGSLEKIPIIPAGSAPQTTDRYWIYLDSVALTSPSGSSSSLYADTPGVPVFLDSGGTLSLLPTPIYQAIGKAFIAAFPSTILDSKSGYYVVDCKIAVSAGSLDFGFGEKVIKVAYKDIIWNLGQPELGLCVVGVLPEDDEPVLGDSFLRAAYVVYDQDNDNLHLAQAANCGTNPVEIGKGPDAVPSLEGCGGEPSSTPTPTPTPVPTPTPTPTPSPAPSSTHPHPSTSSPPSTTASATETTPATSSTSPSLSPSTSPSSIPTTAPTIAPPPPPPESTDSSFEAPEPSTSESETTESVPLTTITTVSVPVPTETPDITPLTSSLLGTVIGTGTAVTSFTPSSTSKPGSVVTAGAEQAYGGIEMRYLGLGVAGVVLVLG</sequence>
<feature type="chain" id="PRO_5018985486" description="Peptidase A1 domain-containing protein" evidence="9">
    <location>
        <begin position="19"/>
        <end position="592"/>
    </location>
</feature>
<dbReference type="PROSITE" id="PS00141">
    <property type="entry name" value="ASP_PROTEASE"/>
    <property type="match status" value="1"/>
</dbReference>
<feature type="domain" description="Peptidase A1" evidence="10">
    <location>
        <begin position="54"/>
        <end position="380"/>
    </location>
</feature>
<dbReference type="SUPFAM" id="SSF50630">
    <property type="entry name" value="Acid proteases"/>
    <property type="match status" value="1"/>
</dbReference>
<dbReference type="Gene3D" id="2.40.70.10">
    <property type="entry name" value="Acid Proteases"/>
    <property type="match status" value="2"/>
</dbReference>
<evidence type="ECO:0000313" key="12">
    <source>
        <dbReference type="Proteomes" id="UP000275385"/>
    </source>
</evidence>
<comment type="caution">
    <text evidence="11">The sequence shown here is derived from an EMBL/GenBank/DDBJ whole genome shotgun (WGS) entry which is preliminary data.</text>
</comment>
<dbReference type="Proteomes" id="UP000275385">
    <property type="component" value="Unassembled WGS sequence"/>
</dbReference>
<proteinExistence type="inferred from homology"/>
<dbReference type="CDD" id="cd05474">
    <property type="entry name" value="SAP_like"/>
    <property type="match status" value="1"/>
</dbReference>
<evidence type="ECO:0000259" key="10">
    <source>
        <dbReference type="PROSITE" id="PS51767"/>
    </source>
</evidence>
<keyword evidence="2 7" id="KW-0645">Protease</keyword>
<feature type="region of interest" description="Disordered" evidence="8">
    <location>
        <begin position="393"/>
        <end position="516"/>
    </location>
</feature>
<protein>
    <recommendedName>
        <fullName evidence="10">Peptidase A1 domain-containing protein</fullName>
    </recommendedName>
</protein>
<accession>A0A420Y0H9</accession>
<dbReference type="PRINTS" id="PR00792">
    <property type="entry name" value="PEPSIN"/>
</dbReference>
<dbReference type="PANTHER" id="PTHR47966">
    <property type="entry name" value="BETA-SITE APP-CLEAVING ENZYME, ISOFORM A-RELATED"/>
    <property type="match status" value="1"/>
</dbReference>
<evidence type="ECO:0000256" key="2">
    <source>
        <dbReference type="ARBA" id="ARBA00022670"/>
    </source>
</evidence>
<dbReference type="PROSITE" id="PS51767">
    <property type="entry name" value="PEPTIDASE_A1"/>
    <property type="match status" value="1"/>
</dbReference>
<dbReference type="InterPro" id="IPR033876">
    <property type="entry name" value="SAP-like"/>
</dbReference>